<dbReference type="InterPro" id="IPR001667">
    <property type="entry name" value="DDH_dom"/>
</dbReference>
<dbReference type="InterPro" id="IPR038763">
    <property type="entry name" value="DHH_sf"/>
</dbReference>
<evidence type="ECO:0000259" key="6">
    <source>
        <dbReference type="Pfam" id="PF01368"/>
    </source>
</evidence>
<dbReference type="InterPro" id="IPR003156">
    <property type="entry name" value="DHHA1_dom"/>
</dbReference>
<keyword evidence="4" id="KW-0378">Hydrolase</keyword>
<dbReference type="Pfam" id="PF01368">
    <property type="entry name" value="DHH"/>
    <property type="match status" value="1"/>
</dbReference>
<dbReference type="RefSeq" id="WP_282586629.1">
    <property type="nucleotide sequence ID" value="NZ_JAMOIM010000014.1"/>
</dbReference>
<keyword evidence="10" id="KW-1185">Reference proteome</keyword>
<comment type="similarity">
    <text evidence="1">Belongs to the RecJ family.</text>
</comment>
<protein>
    <recommendedName>
        <fullName evidence="2">Single-stranded-DNA-specific exonuclease RecJ</fullName>
    </recommendedName>
</protein>
<dbReference type="PANTHER" id="PTHR30255">
    <property type="entry name" value="SINGLE-STRANDED-DNA-SPECIFIC EXONUCLEASE RECJ"/>
    <property type="match status" value="1"/>
</dbReference>
<dbReference type="NCBIfam" id="TIGR00644">
    <property type="entry name" value="recJ"/>
    <property type="match status" value="1"/>
</dbReference>
<dbReference type="Pfam" id="PF17768">
    <property type="entry name" value="RecJ_OB"/>
    <property type="match status" value="1"/>
</dbReference>
<evidence type="ECO:0000259" key="7">
    <source>
        <dbReference type="Pfam" id="PF02272"/>
    </source>
</evidence>
<dbReference type="Proteomes" id="UP001165667">
    <property type="component" value="Unassembled WGS sequence"/>
</dbReference>
<accession>A0AA41Z6P0</accession>
<dbReference type="Pfam" id="PF02272">
    <property type="entry name" value="DHHA1"/>
    <property type="match status" value="1"/>
</dbReference>
<evidence type="ECO:0000256" key="1">
    <source>
        <dbReference type="ARBA" id="ARBA00005915"/>
    </source>
</evidence>
<evidence type="ECO:0000313" key="10">
    <source>
        <dbReference type="Proteomes" id="UP001165667"/>
    </source>
</evidence>
<sequence>MISGLPFLNVDRSFLGAAWRARLDPAGQTHALALAQHHGLTDLLARVLAGRGVTVETCQGHLQPTLRALMPDPDTIVDMPVAVDRLARAVTTGETVAIFGDYDVDGATSAALLGSFLRRAGLHPLIHIPDRITEGYGPNEAVIGRLAAQGVTLLVTVDCGTGSPGPLAAAKALGLDTVVIDHHRAASALPPAVAIVNANRQDDLSGLGHLCAAGMVFMVLVALSRRLRQQGFWAGRPAPDLLADLDLVALGTVADVVPLTGLNRAFVTQGLAVMRDRARPGLRALFDVARADGPPAVTHLGFLIGPRINAGGRIGDAALGARLLMTEDPVEASRIAEQLDRLNRERRVVEGVAVDEAEVEALAAVSEAASDGRTIVCSGESWHPGVVGLVASRLRERFNRPVFALAIEGSRATGSGRSIPGVDLGRVVQEAVEAGLLIKGGGHAMAAGVTLDVERIAAFRAFLDDSIGSAVARSRAEAALHIDAILTARALTAELVGTLDGAGPYGAGNPEPVIVFATHRLKAVQPVGTDHLRLTAEAADGSRLTAVAFRAGSTALGDGLRAALGRPVHLAGTLSVNRHGGGGRAELRLIDAALA</sequence>
<dbReference type="GO" id="GO:0003676">
    <property type="term" value="F:nucleic acid binding"/>
    <property type="evidence" value="ECO:0007669"/>
    <property type="project" value="InterPro"/>
</dbReference>
<dbReference type="GO" id="GO:0008409">
    <property type="term" value="F:5'-3' exonuclease activity"/>
    <property type="evidence" value="ECO:0007669"/>
    <property type="project" value="InterPro"/>
</dbReference>
<gene>
    <name evidence="9" type="primary">recJ</name>
    <name evidence="9" type="ORF">M8523_19745</name>
</gene>
<dbReference type="Gene3D" id="3.10.310.30">
    <property type="match status" value="1"/>
</dbReference>
<comment type="caution">
    <text evidence="9">The sequence shown here is derived from an EMBL/GenBank/DDBJ whole genome shotgun (WGS) entry which is preliminary data.</text>
</comment>
<dbReference type="GO" id="GO:0006281">
    <property type="term" value="P:DNA repair"/>
    <property type="evidence" value="ECO:0007669"/>
    <property type="project" value="InterPro"/>
</dbReference>
<dbReference type="PANTHER" id="PTHR30255:SF2">
    <property type="entry name" value="SINGLE-STRANDED-DNA-SPECIFIC EXONUCLEASE RECJ"/>
    <property type="match status" value="1"/>
</dbReference>
<evidence type="ECO:0000313" key="9">
    <source>
        <dbReference type="EMBL" id="MCW6510257.1"/>
    </source>
</evidence>
<evidence type="ECO:0000256" key="3">
    <source>
        <dbReference type="ARBA" id="ARBA00022722"/>
    </source>
</evidence>
<evidence type="ECO:0000256" key="5">
    <source>
        <dbReference type="ARBA" id="ARBA00022839"/>
    </source>
</evidence>
<name>A0AA41Z6P0_9HYPH</name>
<evidence type="ECO:0000256" key="2">
    <source>
        <dbReference type="ARBA" id="ARBA00019841"/>
    </source>
</evidence>
<dbReference type="AlphaFoldDB" id="A0AA41Z6P0"/>
<reference evidence="9" key="1">
    <citation type="submission" date="2022-05" db="EMBL/GenBank/DDBJ databases">
        <authorList>
            <person name="Pankratov T."/>
        </authorList>
    </citation>
    <scope>NUCLEOTIDE SEQUENCE</scope>
    <source>
        <strain evidence="9">BP6-180914</strain>
    </source>
</reference>
<feature type="domain" description="DDH" evidence="6">
    <location>
        <begin position="96"/>
        <end position="228"/>
    </location>
</feature>
<dbReference type="InterPro" id="IPR004610">
    <property type="entry name" value="RecJ"/>
</dbReference>
<keyword evidence="3" id="KW-0540">Nuclease</keyword>
<feature type="domain" description="RecJ OB" evidence="8">
    <location>
        <begin position="482"/>
        <end position="591"/>
    </location>
</feature>
<proteinExistence type="inferred from homology"/>
<dbReference type="InterPro" id="IPR041122">
    <property type="entry name" value="RecJ_OB"/>
</dbReference>
<evidence type="ECO:0000259" key="8">
    <source>
        <dbReference type="Pfam" id="PF17768"/>
    </source>
</evidence>
<organism evidence="9 10">
    <name type="scientific">Lichenifustis flavocetrariae</name>
    <dbReference type="NCBI Taxonomy" id="2949735"/>
    <lineage>
        <taxon>Bacteria</taxon>
        <taxon>Pseudomonadati</taxon>
        <taxon>Pseudomonadota</taxon>
        <taxon>Alphaproteobacteria</taxon>
        <taxon>Hyphomicrobiales</taxon>
        <taxon>Lichenihabitantaceae</taxon>
        <taxon>Lichenifustis</taxon>
    </lineage>
</organism>
<dbReference type="Gene3D" id="3.90.1640.30">
    <property type="match status" value="1"/>
</dbReference>
<keyword evidence="5 9" id="KW-0269">Exonuclease</keyword>
<feature type="domain" description="DHHA1" evidence="7">
    <location>
        <begin position="375"/>
        <end position="467"/>
    </location>
</feature>
<evidence type="ECO:0000256" key="4">
    <source>
        <dbReference type="ARBA" id="ARBA00022801"/>
    </source>
</evidence>
<dbReference type="SUPFAM" id="SSF64182">
    <property type="entry name" value="DHH phosphoesterases"/>
    <property type="match status" value="1"/>
</dbReference>
<dbReference type="GO" id="GO:0006310">
    <property type="term" value="P:DNA recombination"/>
    <property type="evidence" value="ECO:0007669"/>
    <property type="project" value="InterPro"/>
</dbReference>
<dbReference type="EMBL" id="JAMOIM010000014">
    <property type="protein sequence ID" value="MCW6510257.1"/>
    <property type="molecule type" value="Genomic_DNA"/>
</dbReference>
<dbReference type="InterPro" id="IPR051673">
    <property type="entry name" value="SSDNA_exonuclease_RecJ"/>
</dbReference>